<keyword evidence="5" id="KW-1185">Reference proteome</keyword>
<dbReference type="SUPFAM" id="SSF50998">
    <property type="entry name" value="Quinoprotein alcohol dehydrogenase-like"/>
    <property type="match status" value="1"/>
</dbReference>
<reference evidence="4" key="1">
    <citation type="journal article" date="2010" name="Science">
        <title>Plasticity of animal genome architecture unmasked by rapid evolution of a pelagic tunicate.</title>
        <authorList>
            <person name="Denoeud F."/>
            <person name="Henriet S."/>
            <person name="Mungpakdee S."/>
            <person name="Aury J.M."/>
            <person name="Da Silva C."/>
            <person name="Brinkmann H."/>
            <person name="Mikhaleva J."/>
            <person name="Olsen L.C."/>
            <person name="Jubin C."/>
            <person name="Canestro C."/>
            <person name="Bouquet J.M."/>
            <person name="Danks G."/>
            <person name="Poulain J."/>
            <person name="Campsteijn C."/>
            <person name="Adamski M."/>
            <person name="Cross I."/>
            <person name="Yadetie F."/>
            <person name="Muffato M."/>
            <person name="Louis A."/>
            <person name="Butcher S."/>
            <person name="Tsagkogeorga G."/>
            <person name="Konrad A."/>
            <person name="Singh S."/>
            <person name="Jensen M.F."/>
            <person name="Cong E.H."/>
            <person name="Eikeseth-Otteraa H."/>
            <person name="Noel B."/>
            <person name="Anthouard V."/>
            <person name="Porcel B.M."/>
            <person name="Kachouri-Lafond R."/>
            <person name="Nishino A."/>
            <person name="Ugolini M."/>
            <person name="Chourrout P."/>
            <person name="Nishida H."/>
            <person name="Aasland R."/>
            <person name="Huzurbazar S."/>
            <person name="Westhof E."/>
            <person name="Delsuc F."/>
            <person name="Lehrach H."/>
            <person name="Reinhardt R."/>
            <person name="Weissenbach J."/>
            <person name="Roy S.W."/>
            <person name="Artiguenave F."/>
            <person name="Postlethwait J.H."/>
            <person name="Manak J.R."/>
            <person name="Thompson E.M."/>
            <person name="Jaillon O."/>
            <person name="Du Pasquier L."/>
            <person name="Boudinot P."/>
            <person name="Liberles D.A."/>
            <person name="Volff J.N."/>
            <person name="Philippe H."/>
            <person name="Lenhard B."/>
            <person name="Roest Crollius H."/>
            <person name="Wincker P."/>
            <person name="Chourrout D."/>
        </authorList>
    </citation>
    <scope>NUCLEOTIDE SEQUENCE [LARGE SCALE GENOMIC DNA]</scope>
</reference>
<dbReference type="OrthoDB" id="10251741at2759"/>
<dbReference type="Pfam" id="PF00400">
    <property type="entry name" value="WD40"/>
    <property type="match status" value="3"/>
</dbReference>
<dbReference type="InterPro" id="IPR011044">
    <property type="entry name" value="Quino_amine_DH_bsu"/>
</dbReference>
<dbReference type="InParanoid" id="E4WWS6"/>
<feature type="compositionally biased region" description="Basic and acidic residues" evidence="3">
    <location>
        <begin position="1114"/>
        <end position="1124"/>
    </location>
</feature>
<evidence type="ECO:0000256" key="3">
    <source>
        <dbReference type="SAM" id="MobiDB-lite"/>
    </source>
</evidence>
<feature type="repeat" description="WD" evidence="1">
    <location>
        <begin position="535"/>
        <end position="568"/>
    </location>
</feature>
<dbReference type="PANTHER" id="PTHR32215:SF0">
    <property type="entry name" value="CILIA- AND FLAGELLA-ASSOCIATED PROTEIN 57"/>
    <property type="match status" value="1"/>
</dbReference>
<evidence type="ECO:0008006" key="6">
    <source>
        <dbReference type="Google" id="ProtNLM"/>
    </source>
</evidence>
<dbReference type="SUPFAM" id="SSF50969">
    <property type="entry name" value="YVTN repeat-like/Quinoprotein amine dehydrogenase"/>
    <property type="match status" value="1"/>
</dbReference>
<organism evidence="4">
    <name type="scientific">Oikopleura dioica</name>
    <name type="common">Tunicate</name>
    <dbReference type="NCBI Taxonomy" id="34765"/>
    <lineage>
        <taxon>Eukaryota</taxon>
        <taxon>Metazoa</taxon>
        <taxon>Chordata</taxon>
        <taxon>Tunicata</taxon>
        <taxon>Appendicularia</taxon>
        <taxon>Copelata</taxon>
        <taxon>Oikopleuridae</taxon>
        <taxon>Oikopleura</taxon>
    </lineage>
</organism>
<sequence>MKFVPGSETCQKITSVALSPNNRYLAVSEKTHDDKAQIIIYDLMTDTPKKRKVLTSPEASTSEFVSVAFSPDSKYLAAQATAPDWTLFLWTWEKNKLLTSTKNTGVTQVTFSPHDNTLMAVSGKNMLKQVKFHEGQLKQQAFHKVQPQAFTSHTWLSEDRVVIGNESGQVHILDGGELKQTLTLGEHEVGAVCGYNRGLIASCGGHLVIYECLDNHWKVAKKLQTPLVSDASKNGECIVQITVCPTDDTYVVGTDTKQLFTGSLSNVTAIGEESDVLEYISGGFHSGPITGLSVAVRKPLVATSSLDKTVRIWNYLTNQLEYWKDFSEEVFTVSIHPNGHQILAGFGDKLRLLNILIDDFRVVKEFQIWGCKEACFSHGGHYFAAVHGNIIKIFSSVTFEQVSAMKGHNGRVRSVVWSADDQKIISCGTDGAVYEWEVATGARVHEQVLKGTQYTAAVFSPNGKSYASASDGTLREIQEGQVLRTVDLPASINGCALSRSGKLLLCALGGNEEGTCGSVVGVRIPLFSPPSIVVTPGHDAPITRIQMNQEENMLFTAGDDGLVMVWSVADREGRVKPSNEAPIFYEEVLVTRADMEEKMALTDELRTRVEELKMENEYQLRLKDLNYTEKIKELTEKFIQEMESLKSKNQILRVEKEKEIARFDEQTRLSEEKFSQEKSDQEASANSKLMQEYEKYQELLNQKHKMEEMFLRKERELQMQHDQAIHELEEDYEARLAERSRDLEKKEGEHRQAQREHKEEIRQIENDVDQEVLSLKDKYETRLKEEFDSNLKLKGETGILKKKFSNLQKEIEQGQEDYKSIQTDNAKLEAFIASLQKDIAGLKHEITERDETIQEKEKKIIELKKKCQELEKYKFVLDYKIKELKKQIEPRENDIRQQQEQIHEMESELERFNKSNTNLELELSELKQKLSASNIELQEERLRVKDCRTLNSRILAGLHEAVDSLQEPAKMRSIVKTMYEKYGRFAVGQPSKKKGQKIGQDLDAEVELVRQREYLEKNLKSIREKLKRDHELHRQENLKVLQDNNVLLQEINVLRRELKISRADTSKLETKLKLLKRREKKVDEPDTVEPALLEKEKTIELQQSEIARLSSETSKLRKELDRRPTSGSRLPPME</sequence>
<dbReference type="Proteomes" id="UP000001307">
    <property type="component" value="Unassembled WGS sequence"/>
</dbReference>
<dbReference type="PANTHER" id="PTHR32215">
    <property type="entry name" value="CILIA- AND FLAGELLA-ASSOCIATED PROTEIN 57"/>
    <property type="match status" value="1"/>
</dbReference>
<feature type="coiled-coil region" evidence="2">
    <location>
        <begin position="804"/>
        <end position="943"/>
    </location>
</feature>
<dbReference type="EMBL" id="FN653018">
    <property type="protein sequence ID" value="CBY21818.1"/>
    <property type="molecule type" value="Genomic_DNA"/>
</dbReference>
<proteinExistence type="predicted"/>
<dbReference type="Gene3D" id="2.130.10.10">
    <property type="entry name" value="YVTN repeat-like/Quinoprotein amine dehydrogenase"/>
    <property type="match status" value="3"/>
</dbReference>
<dbReference type="InterPro" id="IPR036322">
    <property type="entry name" value="WD40_repeat_dom_sf"/>
</dbReference>
<dbReference type="InterPro" id="IPR011047">
    <property type="entry name" value="Quinoprotein_ADH-like_sf"/>
</dbReference>
<dbReference type="Gene3D" id="1.10.287.1490">
    <property type="match status" value="1"/>
</dbReference>
<evidence type="ECO:0000256" key="2">
    <source>
        <dbReference type="SAM" id="Coils"/>
    </source>
</evidence>
<keyword evidence="1" id="KW-0853">WD repeat</keyword>
<dbReference type="InterPro" id="IPR052993">
    <property type="entry name" value="CFA-57"/>
</dbReference>
<dbReference type="PROSITE" id="PS50294">
    <property type="entry name" value="WD_REPEATS_REGION"/>
    <property type="match status" value="2"/>
</dbReference>
<feature type="region of interest" description="Disordered" evidence="3">
    <location>
        <begin position="1110"/>
        <end position="1134"/>
    </location>
</feature>
<dbReference type="SUPFAM" id="SSF50978">
    <property type="entry name" value="WD40 repeat-like"/>
    <property type="match status" value="1"/>
</dbReference>
<evidence type="ECO:0000313" key="5">
    <source>
        <dbReference type="Proteomes" id="UP000001307"/>
    </source>
</evidence>
<dbReference type="AlphaFoldDB" id="E4WWS6"/>
<evidence type="ECO:0000313" key="4">
    <source>
        <dbReference type="EMBL" id="CBY21818.1"/>
    </source>
</evidence>
<dbReference type="InterPro" id="IPR015943">
    <property type="entry name" value="WD40/YVTN_repeat-like_dom_sf"/>
</dbReference>
<name>E4WWS6_OIKDI</name>
<dbReference type="SUPFAM" id="SSF57997">
    <property type="entry name" value="Tropomyosin"/>
    <property type="match status" value="1"/>
</dbReference>
<feature type="repeat" description="WD" evidence="1">
    <location>
        <begin position="285"/>
        <end position="314"/>
    </location>
</feature>
<feature type="coiled-coil region" evidence="2">
    <location>
        <begin position="686"/>
        <end position="763"/>
    </location>
</feature>
<gene>
    <name evidence="4" type="ORF">GSOID_T00011346001</name>
</gene>
<feature type="repeat" description="WD" evidence="1">
    <location>
        <begin position="405"/>
        <end position="446"/>
    </location>
</feature>
<protein>
    <recommendedName>
        <fullName evidence="6">Cilia- and flagella-associated protein 57</fullName>
    </recommendedName>
</protein>
<keyword evidence="2" id="KW-0175">Coiled coil</keyword>
<accession>E4WWS6</accession>
<dbReference type="InterPro" id="IPR001680">
    <property type="entry name" value="WD40_rpt"/>
</dbReference>
<dbReference type="PROSITE" id="PS50082">
    <property type="entry name" value="WD_REPEATS_2"/>
    <property type="match status" value="3"/>
</dbReference>
<evidence type="ECO:0000256" key="1">
    <source>
        <dbReference type="PROSITE-ProRule" id="PRU00221"/>
    </source>
</evidence>
<dbReference type="SMART" id="SM00320">
    <property type="entry name" value="WD40"/>
    <property type="match status" value="9"/>
</dbReference>